<comment type="caution">
    <text evidence="1">The sequence shown here is derived from an EMBL/GenBank/DDBJ whole genome shotgun (WGS) entry which is preliminary data.</text>
</comment>
<organism evidence="1">
    <name type="scientific">mine drainage metagenome</name>
    <dbReference type="NCBI Taxonomy" id="410659"/>
    <lineage>
        <taxon>unclassified sequences</taxon>
        <taxon>metagenomes</taxon>
        <taxon>ecological metagenomes</taxon>
    </lineage>
</organism>
<protein>
    <submittedName>
        <fullName evidence="1">Uncharacterized protein</fullName>
    </submittedName>
</protein>
<proteinExistence type="predicted"/>
<dbReference type="AlphaFoldDB" id="E6PI48"/>
<reference evidence="1" key="1">
    <citation type="submission" date="2009-10" db="EMBL/GenBank/DDBJ databases">
        <title>Diversity of trophic interactions inside an arsenic-rich microbial ecosystem.</title>
        <authorList>
            <person name="Bertin P.N."/>
            <person name="Heinrich-Salmeron A."/>
            <person name="Pelletier E."/>
            <person name="Goulhen-Chollet F."/>
            <person name="Arsene-Ploetze F."/>
            <person name="Gallien S."/>
            <person name="Calteau A."/>
            <person name="Vallenet D."/>
            <person name="Casiot C."/>
            <person name="Chane-Woon-Ming B."/>
            <person name="Giloteaux L."/>
            <person name="Barakat M."/>
            <person name="Bonnefoy V."/>
            <person name="Bruneel O."/>
            <person name="Chandler M."/>
            <person name="Cleiss J."/>
            <person name="Duran R."/>
            <person name="Elbaz-Poulichet F."/>
            <person name="Fonknechten N."/>
            <person name="Lauga B."/>
            <person name="Mornico D."/>
            <person name="Ortet P."/>
            <person name="Schaeffer C."/>
            <person name="Siguier P."/>
            <person name="Alexander Thil Smith A."/>
            <person name="Van Dorsselaer A."/>
            <person name="Weissenbach J."/>
            <person name="Medigue C."/>
            <person name="Le Paslier D."/>
        </authorList>
    </citation>
    <scope>NUCLEOTIDE SEQUENCE</scope>
</reference>
<evidence type="ECO:0000313" key="1">
    <source>
        <dbReference type="EMBL" id="CBH76138.1"/>
    </source>
</evidence>
<name>E6PI48_9ZZZZ</name>
<accession>E6PI48</accession>
<gene>
    <name evidence="1" type="ORF">CARN1_0618</name>
</gene>
<dbReference type="EMBL" id="CABL01000019">
    <property type="protein sequence ID" value="CBH76138.1"/>
    <property type="molecule type" value="Genomic_DNA"/>
</dbReference>
<sequence>MRENVRMFGTARIAAAAIAASA</sequence>